<evidence type="ECO:0000256" key="4">
    <source>
        <dbReference type="ARBA" id="ARBA00022679"/>
    </source>
</evidence>
<dbReference type="InterPro" id="IPR036097">
    <property type="entry name" value="HisK_dim/P_sf"/>
</dbReference>
<dbReference type="GO" id="GO:0000155">
    <property type="term" value="F:phosphorelay sensor kinase activity"/>
    <property type="evidence" value="ECO:0007669"/>
    <property type="project" value="InterPro"/>
</dbReference>
<evidence type="ECO:0000259" key="10">
    <source>
        <dbReference type="PROSITE" id="PS50112"/>
    </source>
</evidence>
<dbReference type="SMART" id="SM00388">
    <property type="entry name" value="HisKA"/>
    <property type="match status" value="1"/>
</dbReference>
<dbReference type="SMART" id="SM00091">
    <property type="entry name" value="PAS"/>
    <property type="match status" value="1"/>
</dbReference>
<dbReference type="Proteomes" id="UP000252733">
    <property type="component" value="Unassembled WGS sequence"/>
</dbReference>
<dbReference type="PROSITE" id="PS50109">
    <property type="entry name" value="HIS_KIN"/>
    <property type="match status" value="1"/>
</dbReference>
<evidence type="ECO:0000313" key="12">
    <source>
        <dbReference type="EMBL" id="RCW38726.1"/>
    </source>
</evidence>
<comment type="caution">
    <text evidence="12">The sequence shown here is derived from an EMBL/GenBank/DDBJ whole genome shotgun (WGS) entry which is preliminary data.</text>
</comment>
<dbReference type="RefSeq" id="WP_114436464.1">
    <property type="nucleotide sequence ID" value="NZ_QPIZ01000003.1"/>
</dbReference>
<dbReference type="SMART" id="SM00387">
    <property type="entry name" value="HATPase_c"/>
    <property type="match status" value="1"/>
</dbReference>
<dbReference type="InterPro" id="IPR035965">
    <property type="entry name" value="PAS-like_dom_sf"/>
</dbReference>
<accession>A0A368VC69</accession>
<evidence type="ECO:0000313" key="13">
    <source>
        <dbReference type="Proteomes" id="UP000252733"/>
    </source>
</evidence>
<evidence type="ECO:0000256" key="6">
    <source>
        <dbReference type="ARBA" id="ARBA00023012"/>
    </source>
</evidence>
<evidence type="ECO:0000259" key="8">
    <source>
        <dbReference type="PROSITE" id="PS50109"/>
    </source>
</evidence>
<name>A0A368VC69_9BACT</name>
<feature type="domain" description="Response regulatory" evidence="9">
    <location>
        <begin position="519"/>
        <end position="637"/>
    </location>
</feature>
<comment type="catalytic activity">
    <reaction evidence="1">
        <text>ATP + protein L-histidine = ADP + protein N-phospho-L-histidine.</text>
        <dbReference type="EC" id="2.7.13.3"/>
    </reaction>
</comment>
<dbReference type="Pfam" id="PF00512">
    <property type="entry name" value="HisKA"/>
    <property type="match status" value="1"/>
</dbReference>
<feature type="domain" description="PAC" evidence="11">
    <location>
        <begin position="208"/>
        <end position="260"/>
    </location>
</feature>
<dbReference type="InterPro" id="IPR000700">
    <property type="entry name" value="PAS-assoc_C"/>
</dbReference>
<organism evidence="12 13">
    <name type="scientific">Marinilabilia salmonicolor</name>
    <dbReference type="NCBI Taxonomy" id="989"/>
    <lineage>
        <taxon>Bacteria</taxon>
        <taxon>Pseudomonadati</taxon>
        <taxon>Bacteroidota</taxon>
        <taxon>Bacteroidia</taxon>
        <taxon>Marinilabiliales</taxon>
        <taxon>Marinilabiliaceae</taxon>
        <taxon>Marinilabilia</taxon>
    </lineage>
</organism>
<keyword evidence="3 7" id="KW-0597">Phosphoprotein</keyword>
<dbReference type="SUPFAM" id="SSF55874">
    <property type="entry name" value="ATPase domain of HSP90 chaperone/DNA topoisomerase II/histidine kinase"/>
    <property type="match status" value="1"/>
</dbReference>
<keyword evidence="13" id="KW-1185">Reference proteome</keyword>
<dbReference type="InterPro" id="IPR050736">
    <property type="entry name" value="Sensor_HK_Regulatory"/>
</dbReference>
<evidence type="ECO:0000256" key="7">
    <source>
        <dbReference type="PROSITE-ProRule" id="PRU00169"/>
    </source>
</evidence>
<keyword evidence="6" id="KW-0902">Two-component regulatory system</keyword>
<dbReference type="PANTHER" id="PTHR43711">
    <property type="entry name" value="TWO-COMPONENT HISTIDINE KINASE"/>
    <property type="match status" value="1"/>
</dbReference>
<protein>
    <recommendedName>
        <fullName evidence="2">histidine kinase</fullName>
        <ecNumber evidence="2">2.7.13.3</ecNumber>
    </recommendedName>
</protein>
<gene>
    <name evidence="12" type="ORF">DFO77_103198</name>
</gene>
<dbReference type="Gene3D" id="3.30.565.10">
    <property type="entry name" value="Histidine kinase-like ATPase, C-terminal domain"/>
    <property type="match status" value="1"/>
</dbReference>
<dbReference type="Pfam" id="PF00072">
    <property type="entry name" value="Response_reg"/>
    <property type="match status" value="1"/>
</dbReference>
<dbReference type="CDD" id="cd00156">
    <property type="entry name" value="REC"/>
    <property type="match status" value="1"/>
</dbReference>
<dbReference type="CDD" id="cd00082">
    <property type="entry name" value="HisKA"/>
    <property type="match status" value="1"/>
</dbReference>
<evidence type="ECO:0000256" key="3">
    <source>
        <dbReference type="ARBA" id="ARBA00022553"/>
    </source>
</evidence>
<dbReference type="InterPro" id="IPR003661">
    <property type="entry name" value="HisK_dim/P_dom"/>
</dbReference>
<dbReference type="InterPro" id="IPR004358">
    <property type="entry name" value="Sig_transdc_His_kin-like_C"/>
</dbReference>
<dbReference type="InterPro" id="IPR036890">
    <property type="entry name" value="HATPase_C_sf"/>
</dbReference>
<dbReference type="PANTHER" id="PTHR43711:SF1">
    <property type="entry name" value="HISTIDINE KINASE 1"/>
    <property type="match status" value="1"/>
</dbReference>
<evidence type="ECO:0000259" key="9">
    <source>
        <dbReference type="PROSITE" id="PS50110"/>
    </source>
</evidence>
<dbReference type="CDD" id="cd16922">
    <property type="entry name" value="HATPase_EvgS-ArcB-TorS-like"/>
    <property type="match status" value="1"/>
</dbReference>
<dbReference type="AlphaFoldDB" id="A0A368VC69"/>
<dbReference type="InterPro" id="IPR003594">
    <property type="entry name" value="HATPase_dom"/>
</dbReference>
<dbReference type="InterPro" id="IPR005467">
    <property type="entry name" value="His_kinase_dom"/>
</dbReference>
<dbReference type="SUPFAM" id="SSF47384">
    <property type="entry name" value="Homodimeric domain of signal transducing histidine kinase"/>
    <property type="match status" value="1"/>
</dbReference>
<dbReference type="SUPFAM" id="SSF55785">
    <property type="entry name" value="PYP-like sensor domain (PAS domain)"/>
    <property type="match status" value="1"/>
</dbReference>
<reference evidence="12 13" key="1">
    <citation type="submission" date="2018-07" db="EMBL/GenBank/DDBJ databases">
        <title>Freshwater and sediment microbial communities from various areas in North America, analyzing microbe dynamics in response to fracking.</title>
        <authorList>
            <person name="Lamendella R."/>
        </authorList>
    </citation>
    <scope>NUCLEOTIDE SEQUENCE [LARGE SCALE GENOMIC DNA]</scope>
    <source>
        <strain evidence="12 13">160A</strain>
    </source>
</reference>
<dbReference type="PRINTS" id="PR00344">
    <property type="entry name" value="BCTRLSENSOR"/>
</dbReference>
<feature type="modified residue" description="4-aspartylphosphate" evidence="7">
    <location>
        <position position="572"/>
    </location>
</feature>
<dbReference type="Gene3D" id="1.10.287.130">
    <property type="match status" value="1"/>
</dbReference>
<dbReference type="FunFam" id="3.30.565.10:FF:000006">
    <property type="entry name" value="Sensor histidine kinase WalK"/>
    <property type="match status" value="1"/>
</dbReference>
<dbReference type="InterPro" id="IPR001789">
    <property type="entry name" value="Sig_transdc_resp-reg_receiver"/>
</dbReference>
<dbReference type="CDD" id="cd00130">
    <property type="entry name" value="PAS"/>
    <property type="match status" value="1"/>
</dbReference>
<evidence type="ECO:0000256" key="5">
    <source>
        <dbReference type="ARBA" id="ARBA00022777"/>
    </source>
</evidence>
<dbReference type="EC" id="2.7.13.3" evidence="2"/>
<feature type="domain" description="Histidine kinase" evidence="8">
    <location>
        <begin position="278"/>
        <end position="496"/>
    </location>
</feature>
<dbReference type="PROSITE" id="PS50112">
    <property type="entry name" value="PAS"/>
    <property type="match status" value="1"/>
</dbReference>
<dbReference type="InterPro" id="IPR000014">
    <property type="entry name" value="PAS"/>
</dbReference>
<dbReference type="Pfam" id="PF02518">
    <property type="entry name" value="HATPase_c"/>
    <property type="match status" value="1"/>
</dbReference>
<dbReference type="Pfam" id="PF13426">
    <property type="entry name" value="PAS_9"/>
    <property type="match status" value="1"/>
</dbReference>
<dbReference type="NCBIfam" id="TIGR00229">
    <property type="entry name" value="sensory_box"/>
    <property type="match status" value="1"/>
</dbReference>
<dbReference type="SUPFAM" id="SSF52172">
    <property type="entry name" value="CheY-like"/>
    <property type="match status" value="1"/>
</dbReference>
<sequence>MDNLYQEIFDNLPVASVCHKVITDGDDQVLKFDLTGTNKEFRRLYPNLFDSFQKNQSNSEKSDFFSILAKLWQKQNVGVSTLFDSQRNLKFESKILNDSIIITTITTLRAEESVQPNKKEKSFEGNFLSHGSEGDFRIFSEALKHSPVSVMITDNEGTIEYVNDAFIEVSGYSADQVIGEKPGLLKSGLVPPDDYEQLWKTIKMGAVWRGEFINKRSNGELFFEKATIVPVFDPEGINTHFIALKEDITEKKKCYQELIDIRQKARESEVLKAAFLQNMSHEIRTPMNAILGFSELAKMSDTPDDKRNSYLQIVIESTHRLLGIVDDIMDISKMETDNVVLKKSPIRLPGFMMSLFKSFSDNTGSRVKMNKPMVEAEFENATVYLDSARLRQVMENLLSNAVKFTKEGNIYFGCLKSGDKIRFYVEDTGVGIAPDMQSLIFQPFYQTDSGATRAFGGNGLGLTIASRIIDKMGSRIMVDSTPGKGSVFYFDLWLRKDASSGSSEKKYIGGSSSNLDQYNLLIAGVDEMEYIFIREIILRDFGDNMRIFKAPTAVKAIKTCREHGNIDLILLDLNMRDNEGERVGRQLKSMNPNVVILGLADKTKQKENKKIAENGLNDVVSKPISREILVSCINKSLNISH</sequence>
<evidence type="ECO:0000256" key="1">
    <source>
        <dbReference type="ARBA" id="ARBA00000085"/>
    </source>
</evidence>
<dbReference type="PROSITE" id="PS50110">
    <property type="entry name" value="RESPONSE_REGULATORY"/>
    <property type="match status" value="1"/>
</dbReference>
<keyword evidence="4" id="KW-0808">Transferase</keyword>
<dbReference type="EMBL" id="QPIZ01000003">
    <property type="protein sequence ID" value="RCW38726.1"/>
    <property type="molecule type" value="Genomic_DNA"/>
</dbReference>
<dbReference type="Gene3D" id="3.30.450.20">
    <property type="entry name" value="PAS domain"/>
    <property type="match status" value="1"/>
</dbReference>
<evidence type="ECO:0000259" key="11">
    <source>
        <dbReference type="PROSITE" id="PS50113"/>
    </source>
</evidence>
<dbReference type="InterPro" id="IPR011006">
    <property type="entry name" value="CheY-like_superfamily"/>
</dbReference>
<dbReference type="PROSITE" id="PS50113">
    <property type="entry name" value="PAC"/>
    <property type="match status" value="1"/>
</dbReference>
<evidence type="ECO:0000256" key="2">
    <source>
        <dbReference type="ARBA" id="ARBA00012438"/>
    </source>
</evidence>
<proteinExistence type="predicted"/>
<keyword evidence="5" id="KW-0418">Kinase</keyword>
<feature type="domain" description="PAS" evidence="10">
    <location>
        <begin position="135"/>
        <end position="203"/>
    </location>
</feature>
<dbReference type="Gene3D" id="3.40.50.2300">
    <property type="match status" value="1"/>
</dbReference>